<evidence type="ECO:0000313" key="2">
    <source>
        <dbReference type="EMBL" id="CCG53047.1"/>
    </source>
</evidence>
<gene>
    <name evidence="2" type="ordered locus">KQS_05405</name>
</gene>
<dbReference type="EMBL" id="HE774682">
    <property type="protein sequence ID" value="CCG53047.1"/>
    <property type="molecule type" value="Genomic_DNA"/>
</dbReference>
<evidence type="ECO:0000313" key="3">
    <source>
        <dbReference type="Proteomes" id="UP000007599"/>
    </source>
</evidence>
<dbReference type="CDD" id="cd03394">
    <property type="entry name" value="PAP2_like_5"/>
    <property type="match status" value="1"/>
</dbReference>
<accession>H8XV77</accession>
<dbReference type="InterPro" id="IPR000326">
    <property type="entry name" value="PAP2/HPO"/>
</dbReference>
<dbReference type="Pfam" id="PF01569">
    <property type="entry name" value="PAP2"/>
    <property type="match status" value="1"/>
</dbReference>
<reference evidence="2 3" key="1">
    <citation type="journal article" date="2012" name="J. Bacteriol.">
        <title>Complete Genome Sequence of Flavobacterium indicum GPSTA100-9T, Isolated from Warm Spring Water.</title>
        <authorList>
            <person name="Barbier P."/>
            <person name="Houel A."/>
            <person name="Loux V."/>
            <person name="Poulain J."/>
            <person name="Bernardet J.F."/>
            <person name="Touchon M."/>
            <person name="Duchaud E."/>
        </authorList>
    </citation>
    <scope>NUCLEOTIDE SEQUENCE [LARGE SCALE GENOMIC DNA]</scope>
    <source>
        <strain evidence="3">DSM 17447 / CIP 109464 / GPTSA100-9</strain>
    </source>
</reference>
<dbReference type="InterPro" id="IPR036938">
    <property type="entry name" value="PAP2/HPO_sf"/>
</dbReference>
<dbReference type="SMART" id="SM00014">
    <property type="entry name" value="acidPPc"/>
    <property type="match status" value="1"/>
</dbReference>
<dbReference type="HOGENOM" id="CLU_079010_1_0_10"/>
<evidence type="ECO:0000259" key="1">
    <source>
        <dbReference type="SMART" id="SM00014"/>
    </source>
</evidence>
<dbReference type="STRING" id="1094466.KQS_05405"/>
<organism evidence="2 3">
    <name type="scientific">Flavobacterium indicum (strain DSM 17447 / CIP 109464 / GPTSA100-9)</name>
    <dbReference type="NCBI Taxonomy" id="1094466"/>
    <lineage>
        <taxon>Bacteria</taxon>
        <taxon>Pseudomonadati</taxon>
        <taxon>Bacteroidota</taxon>
        <taxon>Flavobacteriia</taxon>
        <taxon>Flavobacteriales</taxon>
        <taxon>Flavobacteriaceae</taxon>
        <taxon>Flavobacterium</taxon>
    </lineage>
</organism>
<protein>
    <submittedName>
        <fullName evidence="2">Probable membrane-associated phospholipid phosphatase</fullName>
    </submittedName>
</protein>
<reference evidence="3" key="2">
    <citation type="submission" date="2012-03" db="EMBL/GenBank/DDBJ databases">
        <title>Complete genome sequence of Flavobacterium indicum GPTSA100-9T, isolated from warm spring water.</title>
        <authorList>
            <person name="Barbier P."/>
            <person name="Houel A."/>
            <person name="Loux V."/>
            <person name="Poulain J."/>
            <person name="Bernardet J.-F."/>
            <person name="Touchon M."/>
            <person name="Duchaud E."/>
        </authorList>
    </citation>
    <scope>NUCLEOTIDE SEQUENCE [LARGE SCALE GENOMIC DNA]</scope>
    <source>
        <strain evidence="3">DSM 17447 / CIP 109464 / GPTSA100-9</strain>
    </source>
</reference>
<keyword evidence="3" id="KW-1185">Reference proteome</keyword>
<dbReference type="SUPFAM" id="SSF48317">
    <property type="entry name" value="Acid phosphatase/Vanadium-dependent haloperoxidase"/>
    <property type="match status" value="1"/>
</dbReference>
<dbReference type="Proteomes" id="UP000007599">
    <property type="component" value="Chromosome I"/>
</dbReference>
<dbReference type="PANTHER" id="PTHR14969">
    <property type="entry name" value="SPHINGOSINE-1-PHOSPHATE PHOSPHOHYDROLASE"/>
    <property type="match status" value="1"/>
</dbReference>
<name>H8XV77_FLAIG</name>
<dbReference type="AlphaFoldDB" id="H8XV77"/>
<feature type="domain" description="Phosphatidic acid phosphatase type 2/haloperoxidase" evidence="1">
    <location>
        <begin position="97"/>
        <end position="200"/>
    </location>
</feature>
<dbReference type="Gene3D" id="1.20.144.10">
    <property type="entry name" value="Phosphatidic acid phosphatase type 2/haloperoxidase"/>
    <property type="match status" value="1"/>
</dbReference>
<dbReference type="PATRIC" id="fig|1094466.5.peg.1061"/>
<proteinExistence type="predicted"/>
<dbReference type="KEGG" id="fin:KQS_05405"/>
<sequence length="238" mass="26620">MCFQLHSQILERDSIAPKNVKNKFKIAPLIIPTALISYGIIGLESHTVQDINSSTKTELKEHIDNKFTIDDFSQYSPFVSVYALNALGIQGKNSFKDRTIVLGTAYLIMGITVNAIKHTSHELRPDGSSYNSFPSGHTATAFMGAEFLYQEYKENSIWYGITGYAVATGTGFFRMYNDRHWFSDIATGAGIGILSTKIAYWLQPHIKNLLFKKESNLNGSILPYFNGKDYGFGAQITF</sequence>
<dbReference type="eggNOG" id="COG0671">
    <property type="taxonomic scope" value="Bacteria"/>
</dbReference>
<dbReference type="PANTHER" id="PTHR14969:SF13">
    <property type="entry name" value="AT30094P"/>
    <property type="match status" value="1"/>
</dbReference>